<keyword evidence="3" id="KW-1185">Reference proteome</keyword>
<dbReference type="STRING" id="181874.A0A409VT95"/>
<name>A0A409VT95_9AGAR</name>
<dbReference type="EMBL" id="NHTK01005984">
    <property type="protein sequence ID" value="PPQ69468.1"/>
    <property type="molecule type" value="Genomic_DNA"/>
</dbReference>
<evidence type="ECO:0000313" key="3">
    <source>
        <dbReference type="Proteomes" id="UP000284842"/>
    </source>
</evidence>
<reference evidence="2 3" key="1">
    <citation type="journal article" date="2018" name="Evol. Lett.">
        <title>Horizontal gene cluster transfer increased hallucinogenic mushroom diversity.</title>
        <authorList>
            <person name="Reynolds H.T."/>
            <person name="Vijayakumar V."/>
            <person name="Gluck-Thaler E."/>
            <person name="Korotkin H.B."/>
            <person name="Matheny P.B."/>
            <person name="Slot J.C."/>
        </authorList>
    </citation>
    <scope>NUCLEOTIDE SEQUENCE [LARGE SCALE GENOMIC DNA]</scope>
    <source>
        <strain evidence="2 3">2629</strain>
    </source>
</reference>
<sequence length="385" mass="42207">MFSSGSPYSSFFTSGLMSSVVIPPVRRGSLPNTTTSEVYYTAHEDTLRSFLSLDLAESQSMRSASLKRKPTLQAYVFPRPRPTTLRSRFSKDSLRTIPSPKPAPSINLPDLPTNTSSPAPEAPPRLPSLPALPALELSLPTMSVSISRTHAPPAITTLKSSSSRLPPNSSFAKHRFSVATKATSSTVSTRVKTFNRSEALARLEGRSAAPVVPKQPSYLRSNFMSMSDDEDDDEIEFQLEDEDVNAHGNDEEDHESDLDSLDIELDDFPAPVDFLLDPILEPEDVVLPLQASSYLEAPRSAPLPPRRRLSPPPMTGSLTPNPSAVKRQRTVKRGSKDWFPLKSFIDLHADDERASSLKSKDSGSGATRSTASWSWRSFIEVANVV</sequence>
<feature type="region of interest" description="Disordered" evidence="1">
    <location>
        <begin position="83"/>
        <end position="129"/>
    </location>
</feature>
<organism evidence="2 3">
    <name type="scientific">Panaeolus cyanescens</name>
    <dbReference type="NCBI Taxonomy" id="181874"/>
    <lineage>
        <taxon>Eukaryota</taxon>
        <taxon>Fungi</taxon>
        <taxon>Dikarya</taxon>
        <taxon>Basidiomycota</taxon>
        <taxon>Agaricomycotina</taxon>
        <taxon>Agaricomycetes</taxon>
        <taxon>Agaricomycetidae</taxon>
        <taxon>Agaricales</taxon>
        <taxon>Agaricineae</taxon>
        <taxon>Galeropsidaceae</taxon>
        <taxon>Panaeolus</taxon>
    </lineage>
</organism>
<feature type="region of interest" description="Disordered" evidence="1">
    <location>
        <begin position="298"/>
        <end position="332"/>
    </location>
</feature>
<dbReference type="InParanoid" id="A0A409VT95"/>
<evidence type="ECO:0000313" key="2">
    <source>
        <dbReference type="EMBL" id="PPQ69468.1"/>
    </source>
</evidence>
<dbReference type="AlphaFoldDB" id="A0A409VT95"/>
<comment type="caution">
    <text evidence="2">The sequence shown here is derived from an EMBL/GenBank/DDBJ whole genome shotgun (WGS) entry which is preliminary data.</text>
</comment>
<proteinExistence type="predicted"/>
<gene>
    <name evidence="2" type="ORF">CVT24_001484</name>
</gene>
<accession>A0A409VT95</accession>
<evidence type="ECO:0000256" key="1">
    <source>
        <dbReference type="SAM" id="MobiDB-lite"/>
    </source>
</evidence>
<protein>
    <submittedName>
        <fullName evidence="2">Uncharacterized protein</fullName>
    </submittedName>
</protein>
<dbReference type="Proteomes" id="UP000284842">
    <property type="component" value="Unassembled WGS sequence"/>
</dbReference>
<dbReference type="OrthoDB" id="3260393at2759"/>